<protein>
    <submittedName>
        <fullName evidence="2">Uncharacterized protein</fullName>
    </submittedName>
</protein>
<dbReference type="AlphaFoldDB" id="A0A9N7TZ05"/>
<evidence type="ECO:0000313" key="2">
    <source>
        <dbReference type="EMBL" id="CAB1421700.1"/>
    </source>
</evidence>
<proteinExistence type="predicted"/>
<reference evidence="2" key="1">
    <citation type="submission" date="2020-03" db="EMBL/GenBank/DDBJ databases">
        <authorList>
            <person name="Weist P."/>
        </authorList>
    </citation>
    <scope>NUCLEOTIDE SEQUENCE</scope>
</reference>
<accession>A0A9N7TZ05</accession>
<sequence>MAVRWWLSEQLQGNQGEGTATAQLDNQLSLDSKGSGGASRGRDTETQEDINEALVTTKRKRTGSPHESFVMLKFEFASLPVSVWVVSGNSGFLQESKDMKMDTLNLFVAICWPCRSVTFP</sequence>
<evidence type="ECO:0000313" key="3">
    <source>
        <dbReference type="Proteomes" id="UP001153269"/>
    </source>
</evidence>
<evidence type="ECO:0000256" key="1">
    <source>
        <dbReference type="SAM" id="MobiDB-lite"/>
    </source>
</evidence>
<gene>
    <name evidence="2" type="ORF">PLEPLA_LOCUS9587</name>
</gene>
<dbReference type="Proteomes" id="UP001153269">
    <property type="component" value="Unassembled WGS sequence"/>
</dbReference>
<comment type="caution">
    <text evidence="2">The sequence shown here is derived from an EMBL/GenBank/DDBJ whole genome shotgun (WGS) entry which is preliminary data.</text>
</comment>
<keyword evidence="3" id="KW-1185">Reference proteome</keyword>
<feature type="compositionally biased region" description="Polar residues" evidence="1">
    <location>
        <begin position="13"/>
        <end position="32"/>
    </location>
</feature>
<dbReference type="EMBL" id="CADEAL010000540">
    <property type="protein sequence ID" value="CAB1421700.1"/>
    <property type="molecule type" value="Genomic_DNA"/>
</dbReference>
<feature type="region of interest" description="Disordered" evidence="1">
    <location>
        <begin position="13"/>
        <end position="63"/>
    </location>
</feature>
<organism evidence="2 3">
    <name type="scientific">Pleuronectes platessa</name>
    <name type="common">European plaice</name>
    <dbReference type="NCBI Taxonomy" id="8262"/>
    <lineage>
        <taxon>Eukaryota</taxon>
        <taxon>Metazoa</taxon>
        <taxon>Chordata</taxon>
        <taxon>Craniata</taxon>
        <taxon>Vertebrata</taxon>
        <taxon>Euteleostomi</taxon>
        <taxon>Actinopterygii</taxon>
        <taxon>Neopterygii</taxon>
        <taxon>Teleostei</taxon>
        <taxon>Neoteleostei</taxon>
        <taxon>Acanthomorphata</taxon>
        <taxon>Carangaria</taxon>
        <taxon>Pleuronectiformes</taxon>
        <taxon>Pleuronectoidei</taxon>
        <taxon>Pleuronectidae</taxon>
        <taxon>Pleuronectes</taxon>
    </lineage>
</organism>
<name>A0A9N7TZ05_PLEPL</name>